<keyword evidence="3" id="KW-1185">Reference proteome</keyword>
<evidence type="ECO:0000313" key="2">
    <source>
        <dbReference type="EMBL" id="RMI20135.1"/>
    </source>
</evidence>
<evidence type="ECO:0000313" key="4">
    <source>
        <dbReference type="Proteomes" id="UP000278036"/>
    </source>
</evidence>
<sequence>MTAGDRNRSAAAARGFVLVHQALGLYVGRLPTQSCWSKLNGAGRRAVATFATEAQARWHIDLWEGGWPEDEVAFGLSLHPVRVDLPDGWASLAALRAAGLEEHLGELAHAGWRGTAGHC</sequence>
<gene>
    <name evidence="1" type="ORF">D6Z83_13495</name>
    <name evidence="2" type="ORF">EBE87_16770</name>
</gene>
<dbReference type="InParanoid" id="A0A3A9JAY9"/>
<proteinExistence type="predicted"/>
<evidence type="ECO:0000313" key="3">
    <source>
        <dbReference type="Proteomes" id="UP000274097"/>
    </source>
</evidence>
<dbReference type="AlphaFoldDB" id="A0A3A9JAY9"/>
<evidence type="ECO:0000313" key="1">
    <source>
        <dbReference type="EMBL" id="RKK03642.1"/>
    </source>
</evidence>
<dbReference type="OrthoDB" id="7269822at2"/>
<dbReference type="Proteomes" id="UP000278036">
    <property type="component" value="Unassembled WGS sequence"/>
</dbReference>
<protein>
    <submittedName>
        <fullName evidence="1">Uncharacterized protein</fullName>
    </submittedName>
</protein>
<dbReference type="Proteomes" id="UP000274097">
    <property type="component" value="Unassembled WGS sequence"/>
</dbReference>
<reference evidence="1 4" key="1">
    <citation type="submission" date="2018-09" db="EMBL/GenBank/DDBJ databases">
        <title>Roseomonas sp. nov., isolated from feces of Tibetan antelopes in the Qinghai-Tibet plateau, China.</title>
        <authorList>
            <person name="Tian Z."/>
        </authorList>
    </citation>
    <scope>NUCLEOTIDE SEQUENCE [LARGE SCALE GENOMIC DNA]</scope>
    <source>
        <strain evidence="2 3">Z23</strain>
        <strain evidence="1 4">Z24</strain>
    </source>
</reference>
<comment type="caution">
    <text evidence="1">The sequence shown here is derived from an EMBL/GenBank/DDBJ whole genome shotgun (WGS) entry which is preliminary data.</text>
</comment>
<dbReference type="EMBL" id="RAQU01000076">
    <property type="protein sequence ID" value="RKK03642.1"/>
    <property type="molecule type" value="Genomic_DNA"/>
</dbReference>
<dbReference type="EMBL" id="RFLX01000013">
    <property type="protein sequence ID" value="RMI20135.1"/>
    <property type="molecule type" value="Genomic_DNA"/>
</dbReference>
<organism evidence="1 4">
    <name type="scientific">Teichococcus wenyumeiae</name>
    <dbReference type="NCBI Taxonomy" id="2478470"/>
    <lineage>
        <taxon>Bacteria</taxon>
        <taxon>Pseudomonadati</taxon>
        <taxon>Pseudomonadota</taxon>
        <taxon>Alphaproteobacteria</taxon>
        <taxon>Acetobacterales</taxon>
        <taxon>Roseomonadaceae</taxon>
        <taxon>Roseomonas</taxon>
    </lineage>
</organism>
<accession>A0A3A9JAY9</accession>
<dbReference type="RefSeq" id="WP_120638821.1">
    <property type="nucleotide sequence ID" value="NZ_RAQU01000076.1"/>
</dbReference>
<name>A0A3A9JAY9_9PROT</name>